<dbReference type="InterPro" id="IPR036390">
    <property type="entry name" value="WH_DNA-bd_sf"/>
</dbReference>
<name>W9E178_METTI</name>
<dbReference type="Gene3D" id="1.10.10.10">
    <property type="entry name" value="Winged helix-like DNA-binding domain superfamily/Winged helix DNA-binding domain"/>
    <property type="match status" value="1"/>
</dbReference>
<dbReference type="CDD" id="cd00090">
    <property type="entry name" value="HTH_ARSR"/>
    <property type="match status" value="1"/>
</dbReference>
<organism evidence="1 2">
    <name type="scientific">Methanolobus tindarius DSM 2278</name>
    <dbReference type="NCBI Taxonomy" id="1090322"/>
    <lineage>
        <taxon>Archaea</taxon>
        <taxon>Methanobacteriati</taxon>
        <taxon>Methanobacteriota</taxon>
        <taxon>Stenosarchaea group</taxon>
        <taxon>Methanomicrobia</taxon>
        <taxon>Methanosarcinales</taxon>
        <taxon>Methanosarcinaceae</taxon>
        <taxon>Methanolobus</taxon>
    </lineage>
</organism>
<dbReference type="PIRSF" id="PIRSF018357">
    <property type="entry name" value="Trans_reg_ArsR_prd"/>
    <property type="match status" value="1"/>
</dbReference>
<protein>
    <submittedName>
        <fullName evidence="1">Transcriptional regulator, ArsR family</fullName>
    </submittedName>
</protein>
<dbReference type="InterPro" id="IPR036388">
    <property type="entry name" value="WH-like_DNA-bd_sf"/>
</dbReference>
<dbReference type="STRING" id="1090322.MettiDRAFT_2874"/>
<sequence>MYQAENGRIFLSSNASSDDKAAANIAENVYLEEFRSLRSEIKSLKKDVNRALEISGHRYSDALFMEMKGGLSRPVIQYMMADANENLSIGLDSSCKNGESCKSAFSGLLQEMALLLLEDRVNEVSLAEFRERFENLKEMAVFENCDNCLEITTRIFEKQVDLIRSFSISPVEEQSSVVSMDIENISDEIVSQICEPLANRQRLCILRLLNSSARSFSDISKSTGLRGGNLLFHIQKLLDTGMIVQRSERGDYMITRKGHMTLKGMAELFEKLSKI</sequence>
<dbReference type="InterPro" id="IPR011991">
    <property type="entry name" value="ArsR-like_HTH"/>
</dbReference>
<dbReference type="AlphaFoldDB" id="W9E178"/>
<comment type="caution">
    <text evidence="1">The sequence shown here is derived from an EMBL/GenBank/DDBJ whole genome shotgun (WGS) entry which is preliminary data.</text>
</comment>
<dbReference type="Proteomes" id="UP000019483">
    <property type="component" value="Unassembled WGS sequence"/>
</dbReference>
<dbReference type="EMBL" id="AZAJ01000001">
    <property type="protein sequence ID" value="ETA69376.1"/>
    <property type="molecule type" value="Genomic_DNA"/>
</dbReference>
<dbReference type="RefSeq" id="WP_023846508.1">
    <property type="nucleotide sequence ID" value="NZ_AZAJ01000001.1"/>
</dbReference>
<dbReference type="SUPFAM" id="SSF46785">
    <property type="entry name" value="Winged helix' DNA-binding domain"/>
    <property type="match status" value="1"/>
</dbReference>
<dbReference type="InterPro" id="IPR016723">
    <property type="entry name" value="Tscrpt_reg_ArsR_prd"/>
</dbReference>
<proteinExistence type="predicted"/>
<evidence type="ECO:0000313" key="2">
    <source>
        <dbReference type="Proteomes" id="UP000019483"/>
    </source>
</evidence>
<evidence type="ECO:0000313" key="1">
    <source>
        <dbReference type="EMBL" id="ETA69376.1"/>
    </source>
</evidence>
<accession>W9E178</accession>
<gene>
    <name evidence="1" type="ORF">MettiDRAFT_2874</name>
</gene>
<dbReference type="OrthoDB" id="114909at2157"/>
<keyword evidence="2" id="KW-1185">Reference proteome</keyword>
<reference evidence="1 2" key="1">
    <citation type="submission" date="2013-08" db="EMBL/GenBank/DDBJ databases">
        <authorList>
            <consortium name="DOE Joint Genome Institute"/>
            <person name="Eisen J."/>
            <person name="Huntemann M."/>
            <person name="Han J."/>
            <person name="Chen A."/>
            <person name="Kyrpides N."/>
            <person name="Mavromatis K."/>
            <person name="Markowitz V."/>
            <person name="Palaniappan K."/>
            <person name="Ivanova N."/>
            <person name="Schaumberg A."/>
            <person name="Pati A."/>
            <person name="Liolios K."/>
            <person name="Nordberg H.P."/>
            <person name="Cantor M.N."/>
            <person name="Hua S.X."/>
            <person name="Woyke T."/>
        </authorList>
    </citation>
    <scope>NUCLEOTIDE SEQUENCE [LARGE SCALE GENOMIC DNA]</scope>
    <source>
        <strain evidence="1 2">DSM 2278</strain>
    </source>
</reference>